<feature type="compositionally biased region" description="Pro residues" evidence="7">
    <location>
        <begin position="585"/>
        <end position="595"/>
    </location>
</feature>
<sequence length="641" mass="70114">MIIGLAATPAAIFAILYAGGFLAQLLGNYAVWKQGGGIPGDGTSPAMASPDFFTCVSSAVHPPYGVYGLLICIGLLAVLLIMVMRMGYSDTGEYDTDRNFIYSAKGTYGTSGWMSRKEMAGVLDLVPDLRKHKGVVLGTLGGKAVCIPENPQINGNLAVYGSSGSMKTRSFCMNRILQAVIRGESLIISDPKSELYEKSSEYLREQGYCVKVFNLVNPENSDSWNCLSEVEGQELMAQLFVDVIIKNTINNGKGDHFWDSCEMNLLKALVLYVDQSYAEQNRNIGEVYRLLTLNGESDLDSLFENLPPTHPAKAPYSLYKQASDTVRSGVIIGLGSRLQVFQSELIKKITTRDEIDLELPGQKRCAYFLVTSDQDSTFDFLASLFLSFCFIKLVRYADKNCEGGKLKVPVHVLGEELTACGTIPDLSRRLSVIRSRNISMSCVFQNLAGLQNRYPLNLWQEILGNCDAQLFLGCTDELTAEFISTRTGLASVSVSSKSKQLGTWRISNYTPEYRETSGVGKRPVLTPDEVLRLPIKQALVIIRGQKVLKVDKMDYSKHPEASKLHSCKASAHIPEWRRLEEEAPKAPPTVPPQPAAPKKQTKKKAAKPAAPADTGKGAKPAPAAPKAPEGIVTADKDSILS</sequence>
<dbReference type="InterPro" id="IPR027417">
    <property type="entry name" value="P-loop_NTPase"/>
</dbReference>
<dbReference type="EMBL" id="CP011307">
    <property type="protein sequence ID" value="ALP92456.1"/>
    <property type="molecule type" value="Genomic_DNA"/>
</dbReference>
<feature type="compositionally biased region" description="Low complexity" evidence="7">
    <location>
        <begin position="607"/>
        <end position="628"/>
    </location>
</feature>
<comment type="subcellular location">
    <subcellularLocation>
        <location evidence="1">Cell membrane</location>
        <topology evidence="1">Multi-pass membrane protein</topology>
    </subcellularLocation>
</comment>
<keyword evidence="5 8" id="KW-1133">Transmembrane helix</keyword>
<dbReference type="InterPro" id="IPR051539">
    <property type="entry name" value="T4SS-coupling_protein"/>
</dbReference>
<keyword evidence="4 8" id="KW-0812">Transmembrane</keyword>
<dbReference type="Gene3D" id="3.40.50.300">
    <property type="entry name" value="P-loop containing nucleotide triphosphate hydrolases"/>
    <property type="match status" value="2"/>
</dbReference>
<proteinExistence type="inferred from homology"/>
<dbReference type="KEGG" id="ibu:IB211_00060"/>
<dbReference type="PATRIC" id="fig|1297617.4.peg.57"/>
<feature type="region of interest" description="Disordered" evidence="7">
    <location>
        <begin position="581"/>
        <end position="641"/>
    </location>
</feature>
<evidence type="ECO:0000256" key="1">
    <source>
        <dbReference type="ARBA" id="ARBA00004651"/>
    </source>
</evidence>
<dbReference type="STRING" id="1297617.IB211_00060"/>
<dbReference type="NCBIfam" id="NF045973">
    <property type="entry name" value="conju_CD1115"/>
    <property type="match status" value="1"/>
</dbReference>
<keyword evidence="3" id="KW-1003">Cell membrane</keyword>
<accession>A0A0S2VZD1</accession>
<dbReference type="PANTHER" id="PTHR37937:SF1">
    <property type="entry name" value="CONJUGATIVE TRANSFER: DNA TRANSPORT"/>
    <property type="match status" value="1"/>
</dbReference>
<keyword evidence="10" id="KW-1185">Reference proteome</keyword>
<dbReference type="InterPro" id="IPR003688">
    <property type="entry name" value="TraG/VirD4"/>
</dbReference>
<reference evidence="10" key="2">
    <citation type="submission" date="2015-04" db="EMBL/GenBank/DDBJ databases">
        <title>A butyrogenic pathway from the amino acid lysine in a human gut commensal.</title>
        <authorList>
            <person name="de Vos W.M."/>
            <person name="Bui N.T.P."/>
            <person name="Plugge C.M."/>
            <person name="Ritari J."/>
        </authorList>
    </citation>
    <scope>NUCLEOTIDE SEQUENCE [LARGE SCALE GENOMIC DNA]</scope>
    <source>
        <strain evidence="10">AF211</strain>
    </source>
</reference>
<evidence type="ECO:0000256" key="7">
    <source>
        <dbReference type="SAM" id="MobiDB-lite"/>
    </source>
</evidence>
<dbReference type="CDD" id="cd01127">
    <property type="entry name" value="TrwB_TraG_TraD_VirD4"/>
    <property type="match status" value="1"/>
</dbReference>
<protein>
    <recommendedName>
        <fullName evidence="11">Type IV secretion system protein VirD4</fullName>
    </recommendedName>
</protein>
<dbReference type="PANTHER" id="PTHR37937">
    <property type="entry name" value="CONJUGATIVE TRANSFER: DNA TRANSPORT"/>
    <property type="match status" value="1"/>
</dbReference>
<evidence type="ECO:0000256" key="2">
    <source>
        <dbReference type="ARBA" id="ARBA00008806"/>
    </source>
</evidence>
<name>A0A0S2VZD1_9FIRM</name>
<dbReference type="SUPFAM" id="SSF52540">
    <property type="entry name" value="P-loop containing nucleoside triphosphate hydrolases"/>
    <property type="match status" value="1"/>
</dbReference>
<evidence type="ECO:0000256" key="4">
    <source>
        <dbReference type="ARBA" id="ARBA00022692"/>
    </source>
</evidence>
<evidence type="ECO:0000313" key="9">
    <source>
        <dbReference type="EMBL" id="ALP92456.1"/>
    </source>
</evidence>
<evidence type="ECO:0008006" key="11">
    <source>
        <dbReference type="Google" id="ProtNLM"/>
    </source>
</evidence>
<gene>
    <name evidence="9" type="ORF">IB211_00060</name>
</gene>
<evidence type="ECO:0000256" key="8">
    <source>
        <dbReference type="SAM" id="Phobius"/>
    </source>
</evidence>
<organism evidence="9 10">
    <name type="scientific">Intestinimonas butyriciproducens</name>
    <dbReference type="NCBI Taxonomy" id="1297617"/>
    <lineage>
        <taxon>Bacteria</taxon>
        <taxon>Bacillati</taxon>
        <taxon>Bacillota</taxon>
        <taxon>Clostridia</taxon>
        <taxon>Eubacteriales</taxon>
        <taxon>Intestinimonas</taxon>
    </lineage>
</organism>
<dbReference type="Proteomes" id="UP000064844">
    <property type="component" value="Chromosome"/>
</dbReference>
<feature type="transmembrane region" description="Helical" evidence="8">
    <location>
        <begin position="64"/>
        <end position="84"/>
    </location>
</feature>
<evidence type="ECO:0000313" key="10">
    <source>
        <dbReference type="Proteomes" id="UP000064844"/>
    </source>
</evidence>
<dbReference type="Pfam" id="PF02534">
    <property type="entry name" value="T4SS-DNA_transf"/>
    <property type="match status" value="1"/>
</dbReference>
<dbReference type="AlphaFoldDB" id="A0A0S2VZD1"/>
<keyword evidence="6 8" id="KW-0472">Membrane</keyword>
<comment type="similarity">
    <text evidence="2">Belongs to the VirD4/TraG family.</text>
</comment>
<evidence type="ECO:0000256" key="3">
    <source>
        <dbReference type="ARBA" id="ARBA00022475"/>
    </source>
</evidence>
<reference evidence="9 10" key="1">
    <citation type="journal article" date="2015" name="Nat. Commun.">
        <title>Production of butyrate from lysine and the Amadori product fructoselysine by a human gut commensal.</title>
        <authorList>
            <person name="Bui T.P."/>
            <person name="Ritari J."/>
            <person name="Boeren S."/>
            <person name="de Waard P."/>
            <person name="Plugge C.M."/>
            <person name="de Vos W.M."/>
        </authorList>
    </citation>
    <scope>NUCLEOTIDE SEQUENCE [LARGE SCALE GENOMIC DNA]</scope>
    <source>
        <strain evidence="9 10">AF211</strain>
    </source>
</reference>
<dbReference type="GO" id="GO:0005886">
    <property type="term" value="C:plasma membrane"/>
    <property type="evidence" value="ECO:0007669"/>
    <property type="project" value="UniProtKB-SubCell"/>
</dbReference>
<evidence type="ECO:0000256" key="6">
    <source>
        <dbReference type="ARBA" id="ARBA00023136"/>
    </source>
</evidence>
<evidence type="ECO:0000256" key="5">
    <source>
        <dbReference type="ARBA" id="ARBA00022989"/>
    </source>
</evidence>